<name>A0A7I5EE06_HAECO</name>
<evidence type="ECO:0000256" key="4">
    <source>
        <dbReference type="ARBA" id="ARBA00023134"/>
    </source>
</evidence>
<sequence length="389" mass="43476">MRLKAKYFLRTLNSGCAVLHTFAVRYYSSTTRGLDVAVIGAPNVGKSLLTNQLVRASVSSVSSKMDTTTKNIDAVLTEDDVQLFLLDTPGTVGLRHAREVMARKQDRIVSEPETALQKAEHILVVQDATATGDYIQHRVLHLLHRYSHLPSSLVINKIDLVSRRSDLLALTRVLTNGRVAGKPIQIQEKTLGRLGTPSQNLTLHDETIKMQDEAWQERFKAVISKPSNKVGFGETKKLFAEIRGWSNFGAVFFVSSLTGEGIDPLRRHLKEMASEKRWRLDKSTITTKSPQQLCLDSIRAALLDTLPANVAYVLQPQISEWNEDGEVLQIVADIPCEKERIGKLVLGKGGQRIVDIGKRVNDHMSNLFARQLFVRILVKHNKKVMSILS</sequence>
<dbReference type="InterPro" id="IPR027417">
    <property type="entry name" value="P-loop_NTPase"/>
</dbReference>
<evidence type="ECO:0000313" key="7">
    <source>
        <dbReference type="Proteomes" id="UP000025227"/>
    </source>
</evidence>
<dbReference type="GO" id="GO:0000028">
    <property type="term" value="P:ribosomal small subunit assembly"/>
    <property type="evidence" value="ECO:0007669"/>
    <property type="project" value="TreeGrafter"/>
</dbReference>
<dbReference type="SUPFAM" id="SSF52540">
    <property type="entry name" value="P-loop containing nucleoside triphosphate hydrolases"/>
    <property type="match status" value="1"/>
</dbReference>
<dbReference type="AlphaFoldDB" id="A0A7I5EE06"/>
<feature type="domain" description="G" evidence="6">
    <location>
        <begin position="35"/>
        <end position="157"/>
    </location>
</feature>
<dbReference type="GO" id="GO:0019843">
    <property type="term" value="F:rRNA binding"/>
    <property type="evidence" value="ECO:0007669"/>
    <property type="project" value="TreeGrafter"/>
</dbReference>
<proteinExistence type="inferred from homology"/>
<dbReference type="GO" id="GO:0043024">
    <property type="term" value="F:ribosomal small subunit binding"/>
    <property type="evidence" value="ECO:0007669"/>
    <property type="project" value="TreeGrafter"/>
</dbReference>
<protein>
    <recommendedName>
        <fullName evidence="2">GTPase Era, mitochondrial</fullName>
    </recommendedName>
    <alternativeName>
        <fullName evidence="5">ERA-like protein 1</fullName>
    </alternativeName>
</protein>
<dbReference type="OrthoDB" id="8954335at2759"/>
<evidence type="ECO:0000256" key="1">
    <source>
        <dbReference type="ARBA" id="ARBA00007921"/>
    </source>
</evidence>
<dbReference type="Pfam" id="PF01926">
    <property type="entry name" value="MMR_HSR1"/>
    <property type="match status" value="1"/>
</dbReference>
<dbReference type="SUPFAM" id="SSF54814">
    <property type="entry name" value="Prokaryotic type KH domain (KH-domain type II)"/>
    <property type="match status" value="1"/>
</dbReference>
<dbReference type="CDD" id="cd22534">
    <property type="entry name" value="KH-II_Era"/>
    <property type="match status" value="1"/>
</dbReference>
<dbReference type="InterPro" id="IPR006073">
    <property type="entry name" value="GTP-bd"/>
</dbReference>
<dbReference type="Proteomes" id="UP000025227">
    <property type="component" value="Unplaced"/>
</dbReference>
<keyword evidence="4" id="KW-0342">GTP-binding</keyword>
<evidence type="ECO:0000256" key="5">
    <source>
        <dbReference type="ARBA" id="ARBA00030975"/>
    </source>
</evidence>
<evidence type="ECO:0000256" key="3">
    <source>
        <dbReference type="ARBA" id="ARBA00022741"/>
    </source>
</evidence>
<dbReference type="InterPro" id="IPR005225">
    <property type="entry name" value="Small_GTP-bd"/>
</dbReference>
<dbReference type="GO" id="GO:0005759">
    <property type="term" value="C:mitochondrial matrix"/>
    <property type="evidence" value="ECO:0007669"/>
    <property type="project" value="TreeGrafter"/>
</dbReference>
<dbReference type="Gene3D" id="3.30.300.20">
    <property type="match status" value="1"/>
</dbReference>
<evidence type="ECO:0000313" key="8">
    <source>
        <dbReference type="WBParaSite" id="HCON_00167510-00001"/>
    </source>
</evidence>
<keyword evidence="3" id="KW-0547">Nucleotide-binding</keyword>
<dbReference type="Gene3D" id="3.40.50.300">
    <property type="entry name" value="P-loop containing nucleotide triphosphate hydrolases"/>
    <property type="match status" value="1"/>
</dbReference>
<reference evidence="8" key="1">
    <citation type="submission" date="2020-12" db="UniProtKB">
        <authorList>
            <consortium name="WormBaseParasite"/>
        </authorList>
    </citation>
    <scope>IDENTIFICATION</scope>
    <source>
        <strain evidence="8">MHco3</strain>
    </source>
</reference>
<evidence type="ECO:0000259" key="6">
    <source>
        <dbReference type="Pfam" id="PF01926"/>
    </source>
</evidence>
<accession>A0A7I5EE06</accession>
<dbReference type="PANTHER" id="PTHR42698">
    <property type="entry name" value="GTPASE ERA"/>
    <property type="match status" value="1"/>
</dbReference>
<dbReference type="NCBIfam" id="TIGR00231">
    <property type="entry name" value="small_GTP"/>
    <property type="match status" value="1"/>
</dbReference>
<evidence type="ECO:0000256" key="2">
    <source>
        <dbReference type="ARBA" id="ARBA00019149"/>
    </source>
</evidence>
<keyword evidence="7" id="KW-1185">Reference proteome</keyword>
<comment type="similarity">
    <text evidence="1">Belongs to the TRAFAC class TrmE-Era-EngA-EngB-Septin-like GTPase superfamily. Era GTPase family.</text>
</comment>
<dbReference type="PANTHER" id="PTHR42698:SF1">
    <property type="entry name" value="GTPASE ERA, MITOCHONDRIAL"/>
    <property type="match status" value="1"/>
</dbReference>
<organism evidence="7 8">
    <name type="scientific">Haemonchus contortus</name>
    <name type="common">Barber pole worm</name>
    <dbReference type="NCBI Taxonomy" id="6289"/>
    <lineage>
        <taxon>Eukaryota</taxon>
        <taxon>Metazoa</taxon>
        <taxon>Ecdysozoa</taxon>
        <taxon>Nematoda</taxon>
        <taxon>Chromadorea</taxon>
        <taxon>Rhabditida</taxon>
        <taxon>Rhabditina</taxon>
        <taxon>Rhabditomorpha</taxon>
        <taxon>Strongyloidea</taxon>
        <taxon>Trichostrongylidae</taxon>
        <taxon>Haemonchus</taxon>
    </lineage>
</organism>
<dbReference type="InterPro" id="IPR009019">
    <property type="entry name" value="KH_sf_prok-type"/>
</dbReference>
<dbReference type="OMA" id="YVIDHRL"/>
<dbReference type="InterPro" id="IPR005662">
    <property type="entry name" value="GTPase_Era-like"/>
</dbReference>
<dbReference type="GO" id="GO:0005525">
    <property type="term" value="F:GTP binding"/>
    <property type="evidence" value="ECO:0007669"/>
    <property type="project" value="UniProtKB-KW"/>
</dbReference>
<dbReference type="WBParaSite" id="HCON_00167510-00001">
    <property type="protein sequence ID" value="HCON_00167510-00001"/>
    <property type="gene ID" value="HCON_00167510"/>
</dbReference>
<dbReference type="InterPro" id="IPR015946">
    <property type="entry name" value="KH_dom-like_a/b"/>
</dbReference>